<keyword evidence="1" id="KW-0472">Membrane</keyword>
<dbReference type="Proteomes" id="UP000187412">
    <property type="component" value="Unassembled WGS sequence"/>
</dbReference>
<keyword evidence="3" id="KW-1185">Reference proteome</keyword>
<name>A0ABX3HS67_PAEBO</name>
<dbReference type="EMBL" id="MPTB01000003">
    <property type="protein sequence ID" value="OMD52455.1"/>
    <property type="molecule type" value="Genomic_DNA"/>
</dbReference>
<feature type="transmembrane region" description="Helical" evidence="1">
    <location>
        <begin position="33"/>
        <end position="55"/>
    </location>
</feature>
<evidence type="ECO:0008006" key="4">
    <source>
        <dbReference type="Google" id="ProtNLM"/>
    </source>
</evidence>
<organism evidence="2 3">
    <name type="scientific">Paenibacillus borealis</name>
    <dbReference type="NCBI Taxonomy" id="160799"/>
    <lineage>
        <taxon>Bacteria</taxon>
        <taxon>Bacillati</taxon>
        <taxon>Bacillota</taxon>
        <taxon>Bacilli</taxon>
        <taxon>Bacillales</taxon>
        <taxon>Paenibacillaceae</taxon>
        <taxon>Paenibacillus</taxon>
    </lineage>
</organism>
<accession>A0ABX3HS67</accession>
<evidence type="ECO:0000256" key="1">
    <source>
        <dbReference type="SAM" id="Phobius"/>
    </source>
</evidence>
<evidence type="ECO:0000313" key="2">
    <source>
        <dbReference type="EMBL" id="OMD52455.1"/>
    </source>
</evidence>
<evidence type="ECO:0000313" key="3">
    <source>
        <dbReference type="Proteomes" id="UP000187412"/>
    </source>
</evidence>
<keyword evidence="1" id="KW-0812">Transmembrane</keyword>
<gene>
    <name evidence="2" type="ORF">BSK56_03355</name>
</gene>
<comment type="caution">
    <text evidence="2">The sequence shown here is derived from an EMBL/GenBank/DDBJ whole genome shotgun (WGS) entry which is preliminary data.</text>
</comment>
<sequence>MHPITAIEITASIIFVIVIFVIAVLLPDKIRKISLITAGSITVLLLVFFAVRPYWLDYQVSKRTEQLNQYLEVKYPGEEWEISRQAGRQYNPYHLEVRFSNEKDWIYIYSVIDAENIHQSVWGVPGAMAPSDGKHYELYPLEK</sequence>
<keyword evidence="1" id="KW-1133">Transmembrane helix</keyword>
<reference evidence="2 3" key="1">
    <citation type="submission" date="2016-10" db="EMBL/GenBank/DDBJ databases">
        <title>Paenibacillus species isolates.</title>
        <authorList>
            <person name="Beno S.M."/>
        </authorList>
    </citation>
    <scope>NUCLEOTIDE SEQUENCE [LARGE SCALE GENOMIC DNA]</scope>
    <source>
        <strain evidence="2 3">FSL H7-0744</strain>
    </source>
</reference>
<feature type="transmembrane region" description="Helical" evidence="1">
    <location>
        <begin position="6"/>
        <end position="26"/>
    </location>
</feature>
<protein>
    <recommendedName>
        <fullName evidence="4">DUF3139 domain-containing protein</fullName>
    </recommendedName>
</protein>
<proteinExistence type="predicted"/>
<dbReference type="RefSeq" id="WP_076109309.1">
    <property type="nucleotide sequence ID" value="NZ_MPTB01000003.1"/>
</dbReference>